<dbReference type="Proteomes" id="UP000177691">
    <property type="component" value="Unassembled WGS sequence"/>
</dbReference>
<feature type="coiled-coil region" evidence="2">
    <location>
        <begin position="445"/>
        <end position="518"/>
    </location>
</feature>
<organism evidence="5 6">
    <name type="scientific">Candidatus Falkowbacteria bacterium RIFCSPHIGHO2_02_FULL_45_15</name>
    <dbReference type="NCBI Taxonomy" id="1797987"/>
    <lineage>
        <taxon>Bacteria</taxon>
        <taxon>Candidatus Falkowiibacteriota</taxon>
    </lineage>
</organism>
<comment type="caution">
    <text evidence="5">The sequence shown here is derived from an EMBL/GenBank/DDBJ whole genome shotgun (WGS) entry which is preliminary data.</text>
</comment>
<dbReference type="InterPro" id="IPR027417">
    <property type="entry name" value="P-loop_NTPase"/>
</dbReference>
<dbReference type="InterPro" id="IPR024704">
    <property type="entry name" value="SMC"/>
</dbReference>
<accession>A0A1F5RJW7</accession>
<dbReference type="SUPFAM" id="SSF52540">
    <property type="entry name" value="P-loop containing nucleoside triphosphate hydrolases"/>
    <property type="match status" value="1"/>
</dbReference>
<dbReference type="PANTHER" id="PTHR43977">
    <property type="entry name" value="STRUCTURAL MAINTENANCE OF CHROMOSOMES PROTEIN 3"/>
    <property type="match status" value="1"/>
</dbReference>
<proteinExistence type="predicted"/>
<feature type="domain" description="RecF/RecN/SMC N-terminal" evidence="4">
    <location>
        <begin position="2"/>
        <end position="893"/>
    </location>
</feature>
<evidence type="ECO:0000256" key="3">
    <source>
        <dbReference type="SAM" id="MobiDB-lite"/>
    </source>
</evidence>
<feature type="compositionally biased region" description="Acidic residues" evidence="3">
    <location>
        <begin position="753"/>
        <end position="762"/>
    </location>
</feature>
<dbReference type="Gene3D" id="3.40.50.300">
    <property type="entry name" value="P-loop containing nucleotide triphosphate hydrolases"/>
    <property type="match status" value="2"/>
</dbReference>
<evidence type="ECO:0000256" key="1">
    <source>
        <dbReference type="ARBA" id="ARBA00023054"/>
    </source>
</evidence>
<evidence type="ECO:0000313" key="5">
    <source>
        <dbReference type="EMBL" id="OGF14695.1"/>
    </source>
</evidence>
<reference evidence="5 6" key="1">
    <citation type="journal article" date="2016" name="Nat. Commun.">
        <title>Thousands of microbial genomes shed light on interconnected biogeochemical processes in an aquifer system.</title>
        <authorList>
            <person name="Anantharaman K."/>
            <person name="Brown C.T."/>
            <person name="Hug L.A."/>
            <person name="Sharon I."/>
            <person name="Castelle C.J."/>
            <person name="Probst A.J."/>
            <person name="Thomas B.C."/>
            <person name="Singh A."/>
            <person name="Wilkins M.J."/>
            <person name="Karaoz U."/>
            <person name="Brodie E.L."/>
            <person name="Williams K.H."/>
            <person name="Hubbard S.S."/>
            <person name="Banfield J.F."/>
        </authorList>
    </citation>
    <scope>NUCLEOTIDE SEQUENCE [LARGE SCALE GENOMIC DNA]</scope>
</reference>
<dbReference type="Pfam" id="PF02463">
    <property type="entry name" value="SMC_N"/>
    <property type="match status" value="1"/>
</dbReference>
<sequence>MYLEKLEIQGFKSFANKNILKFAAAEKVGGKSQKTEGFPRSKHGITAVVGPNGSGKSNIADAVRWVLGEQSVKLLRGKKSEDVIFSGSHTKAALSFAEVSLYLNNADRAAPIDFHDVVVTRRLYRDGESEYLLNGSRVRLLDVSLLLAKARFGQRAYSVIGQGMVENFLNTTQSERKEFFDEATGVKMYQIKRDDAINKLQNARANLAQAGSLLAEIEPRLRSLTRQMKKLEQRAEVEAKLQALQNNYYAGQWHKLNDELKAINKKLVERERLSREKEKEMTKINRELGQRQERQSGQAERARLEEVKRKLEAERNNLFQALSEVKARLSVSYERAGKTDAAWLLKRSGRLEQEIAGLNKEIKEAEINLAEAEAGAQAAKTEQEQISRALNEWRGKLNNGAGEKQPAGALLKKTRQEIDELLDIYERIFICLEQAGDIAGATKHLILLQAKLKGLKEALQDKRSEAEAETERFKKEMISGEEKKQAAVERYIVWQGKRQGAQAKIKFLREALAAKAREQTELTAKLTDADGEGSNRELKRAELGLAAKWEAVNKEMAKAEKNLAELQAAGRQEQEALMKLQKLLPELQANANANAAQLNEIKIAKARVETKLEDLENEVRNETGNLRAVIDASGFDHNLDKDGAAAEIQKLKRQRELIGGIDPEVRKEYEETKTRFEFLSGQTADLESAIKSLEKVAVELDKTIAVKFDKAFSEIASHFEKYFKVLFRGGSAKLIKIMEDLKAAESKERTGAEDEEGEDEEGSDKPTESRSGIQAGRKKNKIVLRQAKQIMTGIEIEATPPGKKIKSISMLSGGERALTAIALICAIISVNPSPFVILDEVDAALDEANSGRLGDILEELVHKTQFIVITHNRSIMYKADIIYGVTMGADGVSQLLSLKVEEAKSTTS</sequence>
<dbReference type="InterPro" id="IPR003395">
    <property type="entry name" value="RecF/RecN/SMC_N"/>
</dbReference>
<dbReference type="EMBL" id="MFFU01000060">
    <property type="protein sequence ID" value="OGF14695.1"/>
    <property type="molecule type" value="Genomic_DNA"/>
</dbReference>
<evidence type="ECO:0000256" key="2">
    <source>
        <dbReference type="SAM" id="Coils"/>
    </source>
</evidence>
<dbReference type="GO" id="GO:0016887">
    <property type="term" value="F:ATP hydrolysis activity"/>
    <property type="evidence" value="ECO:0007669"/>
    <property type="project" value="InterPro"/>
</dbReference>
<evidence type="ECO:0000313" key="6">
    <source>
        <dbReference type="Proteomes" id="UP000177691"/>
    </source>
</evidence>
<feature type="region of interest" description="Disordered" evidence="3">
    <location>
        <begin position="745"/>
        <end position="776"/>
    </location>
</feature>
<feature type="coiled-coil region" evidence="2">
    <location>
        <begin position="549"/>
        <end position="632"/>
    </location>
</feature>
<name>A0A1F5RJW7_9BACT</name>
<dbReference type="PIRSF" id="PIRSF005719">
    <property type="entry name" value="SMC"/>
    <property type="match status" value="1"/>
</dbReference>
<keyword evidence="1 2" id="KW-0175">Coiled coil</keyword>
<dbReference type="GO" id="GO:0005524">
    <property type="term" value="F:ATP binding"/>
    <property type="evidence" value="ECO:0007669"/>
    <property type="project" value="InterPro"/>
</dbReference>
<gene>
    <name evidence="5" type="ORF">A3D54_03850</name>
</gene>
<dbReference type="AlphaFoldDB" id="A0A1F5RJW7"/>
<protein>
    <recommendedName>
        <fullName evidence="4">RecF/RecN/SMC N-terminal domain-containing protein</fullName>
    </recommendedName>
</protein>
<evidence type="ECO:0000259" key="4">
    <source>
        <dbReference type="Pfam" id="PF02463"/>
    </source>
</evidence>
<feature type="coiled-coil region" evidence="2">
    <location>
        <begin position="186"/>
        <end position="382"/>
    </location>
</feature>